<protein>
    <submittedName>
        <fullName evidence="1">Uncharacterized protein</fullName>
    </submittedName>
</protein>
<gene>
    <name evidence="1" type="ORF">E2562_031811</name>
</gene>
<dbReference type="AlphaFoldDB" id="A0A6G1EC52"/>
<evidence type="ECO:0000313" key="1">
    <source>
        <dbReference type="EMBL" id="KAF0922319.1"/>
    </source>
</evidence>
<proteinExistence type="predicted"/>
<organism evidence="1 2">
    <name type="scientific">Oryza meyeriana var. granulata</name>
    <dbReference type="NCBI Taxonomy" id="110450"/>
    <lineage>
        <taxon>Eukaryota</taxon>
        <taxon>Viridiplantae</taxon>
        <taxon>Streptophyta</taxon>
        <taxon>Embryophyta</taxon>
        <taxon>Tracheophyta</taxon>
        <taxon>Spermatophyta</taxon>
        <taxon>Magnoliopsida</taxon>
        <taxon>Liliopsida</taxon>
        <taxon>Poales</taxon>
        <taxon>Poaceae</taxon>
        <taxon>BOP clade</taxon>
        <taxon>Oryzoideae</taxon>
        <taxon>Oryzeae</taxon>
        <taxon>Oryzinae</taxon>
        <taxon>Oryza</taxon>
        <taxon>Oryza meyeriana</taxon>
    </lineage>
</organism>
<evidence type="ECO:0000313" key="2">
    <source>
        <dbReference type="Proteomes" id="UP000479710"/>
    </source>
</evidence>
<accession>A0A6G1EC52</accession>
<reference evidence="1 2" key="1">
    <citation type="submission" date="2019-11" db="EMBL/GenBank/DDBJ databases">
        <title>Whole genome sequence of Oryza granulata.</title>
        <authorList>
            <person name="Li W."/>
        </authorList>
    </citation>
    <scope>NUCLEOTIDE SEQUENCE [LARGE SCALE GENOMIC DNA]</scope>
    <source>
        <strain evidence="2">cv. Menghai</strain>
        <tissue evidence="1">Leaf</tissue>
    </source>
</reference>
<dbReference type="EMBL" id="SPHZ02000004">
    <property type="protein sequence ID" value="KAF0922319.1"/>
    <property type="molecule type" value="Genomic_DNA"/>
</dbReference>
<keyword evidence="2" id="KW-1185">Reference proteome</keyword>
<dbReference type="Proteomes" id="UP000479710">
    <property type="component" value="Unassembled WGS sequence"/>
</dbReference>
<sequence length="138" mass="14871">MAEGLARPSSDSAEKGQRRYHCFLTVEALAPLLLVAVGARQELQARCHGLQYSGSKIRPPRGMRRTVPVVRGLGVVLGASWLAVSTRQRVRSTTIVRSRRAVVGVFVVDAVVHGIRDRLDTAMEVTAPTVCTTHGVSG</sequence>
<name>A0A6G1EC52_9ORYZ</name>
<comment type="caution">
    <text evidence="1">The sequence shown here is derived from an EMBL/GenBank/DDBJ whole genome shotgun (WGS) entry which is preliminary data.</text>
</comment>